<dbReference type="PANTHER" id="PTHR10962:SF1">
    <property type="entry name" value="INTEGRAL MEMBRANE PROTEIN 2"/>
    <property type="match status" value="1"/>
</dbReference>
<evidence type="ECO:0000256" key="3">
    <source>
        <dbReference type="ARBA" id="ARBA00022692"/>
    </source>
</evidence>
<dbReference type="Pfam" id="PF04089">
    <property type="entry name" value="BRICHOS"/>
    <property type="match status" value="1"/>
</dbReference>
<evidence type="ECO:0000313" key="13">
    <source>
        <dbReference type="WBParaSite" id="SRAE_1000139100.1"/>
    </source>
</evidence>
<evidence type="ECO:0000256" key="1">
    <source>
        <dbReference type="ARBA" id="ARBA00004606"/>
    </source>
</evidence>
<dbReference type="WBParaSite" id="SRAE_1000139100.1">
    <property type="protein sequence ID" value="SRAE_1000139100.1"/>
    <property type="gene ID" value="WBGene00257996"/>
</dbReference>
<evidence type="ECO:0000256" key="7">
    <source>
        <dbReference type="ARBA" id="ARBA00023157"/>
    </source>
</evidence>
<dbReference type="PANTHER" id="PTHR10962">
    <property type="entry name" value="INTEGRAL TRANSMEMBRANE PROTEIN 2"/>
    <property type="match status" value="1"/>
</dbReference>
<evidence type="ECO:0000256" key="2">
    <source>
        <dbReference type="ARBA" id="ARBA00006794"/>
    </source>
</evidence>
<organism evidence="11">
    <name type="scientific">Strongyloides ratti</name>
    <name type="common">Parasitic roundworm</name>
    <dbReference type="NCBI Taxonomy" id="34506"/>
    <lineage>
        <taxon>Eukaryota</taxon>
        <taxon>Metazoa</taxon>
        <taxon>Ecdysozoa</taxon>
        <taxon>Nematoda</taxon>
        <taxon>Chromadorea</taxon>
        <taxon>Rhabditida</taxon>
        <taxon>Tylenchina</taxon>
        <taxon>Panagrolaimomorpha</taxon>
        <taxon>Strongyloidoidea</taxon>
        <taxon>Strongyloididae</taxon>
        <taxon>Strongyloides</taxon>
    </lineage>
</organism>
<evidence type="ECO:0000256" key="9">
    <source>
        <dbReference type="RuleBase" id="RU367061"/>
    </source>
</evidence>
<name>A0A090L0B3_STRRB</name>
<keyword evidence="12" id="KW-1185">Reference proteome</keyword>
<dbReference type="GO" id="GO:0042985">
    <property type="term" value="P:negative regulation of amyloid precursor protein biosynthetic process"/>
    <property type="evidence" value="ECO:0007669"/>
    <property type="project" value="TreeGrafter"/>
</dbReference>
<evidence type="ECO:0000313" key="11">
    <source>
        <dbReference type="EMBL" id="CEF63126.1"/>
    </source>
</evidence>
<dbReference type="GO" id="GO:0005886">
    <property type="term" value="C:plasma membrane"/>
    <property type="evidence" value="ECO:0007669"/>
    <property type="project" value="UniProtKB-UniRule"/>
</dbReference>
<comment type="similarity">
    <text evidence="2 9">Belongs to the ITM2 family.</text>
</comment>
<reference evidence="12" key="1">
    <citation type="submission" date="2014-09" db="EMBL/GenBank/DDBJ databases">
        <authorList>
            <person name="Martin A.A."/>
        </authorList>
    </citation>
    <scope>NUCLEOTIDE SEQUENCE</scope>
    <source>
        <strain evidence="12">ED321</strain>
    </source>
</reference>
<comment type="subcellular location">
    <subcellularLocation>
        <location evidence="1 9">Membrane</location>
        <topology evidence="1 9">Single-pass type II membrane protein</topology>
    </subcellularLocation>
</comment>
<keyword evidence="8" id="KW-0325">Glycoprotein</keyword>
<keyword evidence="9" id="KW-1003">Cell membrane</keyword>
<dbReference type="WormBase" id="SRAE_1000139100">
    <property type="protein sequence ID" value="SRP09950"/>
    <property type="gene ID" value="WBGene00257996"/>
</dbReference>
<keyword evidence="7" id="KW-1015">Disulfide bond</keyword>
<dbReference type="Proteomes" id="UP000035682">
    <property type="component" value="Unplaced"/>
</dbReference>
<dbReference type="SMART" id="SM01039">
    <property type="entry name" value="BRICHOS"/>
    <property type="match status" value="1"/>
</dbReference>
<sequence>MQANEKDNANNDIKLTLEEKNLLADATNPNIKVPYLPNMISNDYSNFDPKKVSSGNRRYNDKEFLPKRIIYVMKERVYRDPRIAQICAMIILFWLLIALLVSGILMYRYFIYKPTYCGWYSTDFISNGIPAHLEQNMEIDSDGLYEKIQVPQFGLNRKTIYIHDFRKNITAIVDVLEQRCFLKQLDHNIIPMPKVFIDLINQLQEAFPDREKHYPRVVKETYRVGPRISIENLLKLDSVMITRHCLSKDVFQLKRISRSSEKLYYFKRKRRGTSDSQVYHFSEYQDLQENSPLFLIIYCYQLKGHIKK</sequence>
<keyword evidence="5 9" id="KW-1133">Transmembrane helix</keyword>
<dbReference type="GO" id="GO:0070062">
    <property type="term" value="C:extracellular exosome"/>
    <property type="evidence" value="ECO:0007669"/>
    <property type="project" value="TreeGrafter"/>
</dbReference>
<dbReference type="CTD" id="36375491"/>
<dbReference type="EMBL" id="LN609528">
    <property type="protein sequence ID" value="CEF63126.1"/>
    <property type="molecule type" value="Genomic_DNA"/>
</dbReference>
<feature type="domain" description="BRICHOS" evidence="10">
    <location>
        <begin position="153"/>
        <end position="253"/>
    </location>
</feature>
<evidence type="ECO:0000256" key="6">
    <source>
        <dbReference type="ARBA" id="ARBA00023136"/>
    </source>
</evidence>
<reference evidence="11" key="2">
    <citation type="submission" date="2014-09" db="EMBL/GenBank/DDBJ databases">
        <authorList>
            <person name="Aslett A.Martin."/>
        </authorList>
    </citation>
    <scope>NUCLEOTIDE SEQUENCE</scope>
    <source>
        <strain evidence="11">ED321 Heterogonic</strain>
    </source>
</reference>
<evidence type="ECO:0000259" key="10">
    <source>
        <dbReference type="PROSITE" id="PS50869"/>
    </source>
</evidence>
<evidence type="ECO:0000256" key="8">
    <source>
        <dbReference type="ARBA" id="ARBA00023180"/>
    </source>
</evidence>
<dbReference type="STRING" id="34506.A0A090L0B3"/>
<dbReference type="AlphaFoldDB" id="A0A090L0B3"/>
<reference evidence="13" key="3">
    <citation type="submission" date="2020-12" db="UniProtKB">
        <authorList>
            <consortium name="WormBaseParasite"/>
        </authorList>
    </citation>
    <scope>IDENTIFICATION</scope>
</reference>
<protein>
    <recommendedName>
        <fullName evidence="9">Integral membrane protein 2</fullName>
    </recommendedName>
</protein>
<keyword evidence="3 9" id="KW-0812">Transmembrane</keyword>
<dbReference type="OrthoDB" id="9982095at2759"/>
<evidence type="ECO:0000313" key="14">
    <source>
        <dbReference type="WormBase" id="SRAE_1000139100"/>
    </source>
</evidence>
<dbReference type="GeneID" id="36375491"/>
<keyword evidence="6 9" id="KW-0472">Membrane</keyword>
<feature type="transmembrane region" description="Helical" evidence="9">
    <location>
        <begin position="83"/>
        <end position="107"/>
    </location>
</feature>
<dbReference type="RefSeq" id="XP_024502328.1">
    <property type="nucleotide sequence ID" value="XM_024648339.1"/>
</dbReference>
<evidence type="ECO:0000313" key="12">
    <source>
        <dbReference type="Proteomes" id="UP000035682"/>
    </source>
</evidence>
<evidence type="ECO:0000256" key="5">
    <source>
        <dbReference type="ARBA" id="ARBA00022989"/>
    </source>
</evidence>
<evidence type="ECO:0000256" key="4">
    <source>
        <dbReference type="ARBA" id="ARBA00022968"/>
    </source>
</evidence>
<gene>
    <name evidence="11 13 14" type="ORF">SRAE_1000139100</name>
</gene>
<proteinExistence type="inferred from homology"/>
<dbReference type="GO" id="GO:0001540">
    <property type="term" value="F:amyloid-beta binding"/>
    <property type="evidence" value="ECO:0007669"/>
    <property type="project" value="TreeGrafter"/>
</dbReference>
<dbReference type="GO" id="GO:0005794">
    <property type="term" value="C:Golgi apparatus"/>
    <property type="evidence" value="ECO:0007669"/>
    <property type="project" value="TreeGrafter"/>
</dbReference>
<keyword evidence="4 9" id="KW-0735">Signal-anchor</keyword>
<dbReference type="InterPro" id="IPR007084">
    <property type="entry name" value="BRICHOS_dom"/>
</dbReference>
<dbReference type="PROSITE" id="PS50869">
    <property type="entry name" value="BRICHOS"/>
    <property type="match status" value="1"/>
</dbReference>
<accession>A0A090L0B3</accession>
<dbReference type="InterPro" id="IPR040145">
    <property type="entry name" value="ITM2"/>
</dbReference>